<protein>
    <submittedName>
        <fullName evidence="1">Uncharacterized protein</fullName>
    </submittedName>
</protein>
<dbReference type="Proteomes" id="UP000309997">
    <property type="component" value="Unassembled WGS sequence"/>
</dbReference>
<proteinExistence type="predicted"/>
<sequence>MGNDSGSPNELWTKTLGAIGRDYRLCELCSFPSGKATWGHAVYSKDYGNCSILWFVQRSHCTRSFGDHQTRLKHLVLVEIEGLKDPSASEGYARWRDLATSTMPCVGVKSPQTVGEPIKRKRVNNEEELRRQVKKKKTSNRVEQKQKKDKAMLEEMMLQEDKNRAFLDEQIQSRDVRITRLELKLREEKIARERSEKELRGMNLDWMQSCSELEAMEIYINDCQGGAEYYQEKFAPSPV</sequence>
<organism evidence="1 2">
    <name type="scientific">Populus alba</name>
    <name type="common">White poplar</name>
    <dbReference type="NCBI Taxonomy" id="43335"/>
    <lineage>
        <taxon>Eukaryota</taxon>
        <taxon>Viridiplantae</taxon>
        <taxon>Streptophyta</taxon>
        <taxon>Embryophyta</taxon>
        <taxon>Tracheophyta</taxon>
        <taxon>Spermatophyta</taxon>
        <taxon>Magnoliopsida</taxon>
        <taxon>eudicotyledons</taxon>
        <taxon>Gunneridae</taxon>
        <taxon>Pentapetalae</taxon>
        <taxon>rosids</taxon>
        <taxon>fabids</taxon>
        <taxon>Malpighiales</taxon>
        <taxon>Salicaceae</taxon>
        <taxon>Saliceae</taxon>
        <taxon>Populus</taxon>
    </lineage>
</organism>
<accession>A0ACC4BXX2</accession>
<name>A0ACC4BXX2_POPAL</name>
<gene>
    <name evidence="1" type="ORF">D5086_017413</name>
</gene>
<comment type="caution">
    <text evidence="1">The sequence shown here is derived from an EMBL/GenBank/DDBJ whole genome shotgun (WGS) entry which is preliminary data.</text>
</comment>
<evidence type="ECO:0000313" key="1">
    <source>
        <dbReference type="EMBL" id="KAL3583081.1"/>
    </source>
</evidence>
<evidence type="ECO:0000313" key="2">
    <source>
        <dbReference type="Proteomes" id="UP000309997"/>
    </source>
</evidence>
<keyword evidence="2" id="KW-1185">Reference proteome</keyword>
<reference evidence="1 2" key="1">
    <citation type="journal article" date="2024" name="Plant Biotechnol. J.">
        <title>Genome and CRISPR/Cas9 system of a widespread forest tree (Populus alba) in the world.</title>
        <authorList>
            <person name="Liu Y.J."/>
            <person name="Jiang P.F."/>
            <person name="Han X.M."/>
            <person name="Li X.Y."/>
            <person name="Wang H.M."/>
            <person name="Wang Y.J."/>
            <person name="Wang X.X."/>
            <person name="Zeng Q.Y."/>
        </authorList>
    </citation>
    <scope>NUCLEOTIDE SEQUENCE [LARGE SCALE GENOMIC DNA]</scope>
    <source>
        <strain evidence="2">cv. PAL-ZL1</strain>
    </source>
</reference>
<dbReference type="EMBL" id="RCHU02000008">
    <property type="protein sequence ID" value="KAL3583081.1"/>
    <property type="molecule type" value="Genomic_DNA"/>
</dbReference>